<keyword evidence="4" id="KW-1185">Reference proteome</keyword>
<name>D7FUU7_ECTSI</name>
<dbReference type="STRING" id="2880.D7FUU7"/>
<sequence length="309" mass="33648">MNINKLRNKAEGLVTQLTVKDECEKRVLDAVSNNKYAAPRSLLNEVAEDTFAHDRYGTVMRLVWKTIDSPPRNWRSISKALVLVDHLVKHGAERVVADVQQHVHEIACLNEFRYVENMYDTGGGVREKARELVSLMDNPDLIQAQRRNARDLKSQYNGYGGDMPPRLSGGSGGGSRHPHDSSGGGGGSGRNSGEISDDWRAGYDRSPTPPQIDARRAVGGRSESIDFDEGREGYSGRLSRFQEQEKREAKLVSGGRRGSRDSAEGASSTAPRAGGAGGKGASASKKRTDGKKQSSGPDLLSGDDPFPRW</sequence>
<dbReference type="Proteomes" id="UP000002630">
    <property type="component" value="Linkage Group LG16"/>
</dbReference>
<dbReference type="Pfam" id="PF01417">
    <property type="entry name" value="ENTH"/>
    <property type="match status" value="1"/>
</dbReference>
<evidence type="ECO:0000256" key="1">
    <source>
        <dbReference type="SAM" id="MobiDB-lite"/>
    </source>
</evidence>
<proteinExistence type="predicted"/>
<dbReference type="AlphaFoldDB" id="D7FUU7"/>
<dbReference type="GO" id="GO:0005543">
    <property type="term" value="F:phospholipid binding"/>
    <property type="evidence" value="ECO:0007669"/>
    <property type="project" value="TreeGrafter"/>
</dbReference>
<accession>D7FUU7</accession>
<dbReference type="EMBL" id="FN649741">
    <property type="protein sequence ID" value="CBJ31753.1"/>
    <property type="molecule type" value="Genomic_DNA"/>
</dbReference>
<dbReference type="PANTHER" id="PTHR12276:SF45">
    <property type="entry name" value="CLATHRIN INTERACTOR 1"/>
    <property type="match status" value="1"/>
</dbReference>
<dbReference type="GO" id="GO:0030125">
    <property type="term" value="C:clathrin vesicle coat"/>
    <property type="evidence" value="ECO:0007669"/>
    <property type="project" value="TreeGrafter"/>
</dbReference>
<dbReference type="EMBL" id="FN648463">
    <property type="protein sequence ID" value="CBJ31753.1"/>
    <property type="molecule type" value="Genomic_DNA"/>
</dbReference>
<dbReference type="eggNOG" id="KOG2056">
    <property type="taxonomic scope" value="Eukaryota"/>
</dbReference>
<feature type="compositionally biased region" description="Basic and acidic residues" evidence="1">
    <location>
        <begin position="228"/>
        <end position="250"/>
    </location>
</feature>
<evidence type="ECO:0000259" key="2">
    <source>
        <dbReference type="PROSITE" id="PS50942"/>
    </source>
</evidence>
<dbReference type="InterPro" id="IPR013809">
    <property type="entry name" value="ENTH"/>
</dbReference>
<dbReference type="PROSITE" id="PS50942">
    <property type="entry name" value="ENTH"/>
    <property type="match status" value="1"/>
</dbReference>
<dbReference type="InParanoid" id="D7FUU7"/>
<dbReference type="OrthoDB" id="4033880at2759"/>
<dbReference type="SMART" id="SM00273">
    <property type="entry name" value="ENTH"/>
    <property type="match status" value="1"/>
</dbReference>
<evidence type="ECO:0000313" key="4">
    <source>
        <dbReference type="Proteomes" id="UP000002630"/>
    </source>
</evidence>
<dbReference type="GO" id="GO:0005886">
    <property type="term" value="C:plasma membrane"/>
    <property type="evidence" value="ECO:0007669"/>
    <property type="project" value="TreeGrafter"/>
</dbReference>
<organism evidence="3 4">
    <name type="scientific">Ectocarpus siliculosus</name>
    <name type="common">Brown alga</name>
    <name type="synonym">Conferva siliculosa</name>
    <dbReference type="NCBI Taxonomy" id="2880"/>
    <lineage>
        <taxon>Eukaryota</taxon>
        <taxon>Sar</taxon>
        <taxon>Stramenopiles</taxon>
        <taxon>Ochrophyta</taxon>
        <taxon>PX clade</taxon>
        <taxon>Phaeophyceae</taxon>
        <taxon>Ectocarpales</taxon>
        <taxon>Ectocarpaceae</taxon>
        <taxon>Ectocarpus</taxon>
    </lineage>
</organism>
<dbReference type="Gene3D" id="1.25.40.90">
    <property type="match status" value="1"/>
</dbReference>
<dbReference type="GO" id="GO:0030276">
    <property type="term" value="F:clathrin binding"/>
    <property type="evidence" value="ECO:0007669"/>
    <property type="project" value="TreeGrafter"/>
</dbReference>
<dbReference type="PANTHER" id="PTHR12276">
    <property type="entry name" value="EPSIN/ENT-RELATED"/>
    <property type="match status" value="1"/>
</dbReference>
<evidence type="ECO:0000313" key="3">
    <source>
        <dbReference type="EMBL" id="CBJ31753.1"/>
    </source>
</evidence>
<gene>
    <name evidence="3" type="ORF">Esi_0279_0032</name>
</gene>
<reference evidence="3 4" key="1">
    <citation type="journal article" date="2010" name="Nature">
        <title>The Ectocarpus genome and the independent evolution of multicellularity in brown algae.</title>
        <authorList>
            <person name="Cock J.M."/>
            <person name="Sterck L."/>
            <person name="Rouze P."/>
            <person name="Scornet D."/>
            <person name="Allen A.E."/>
            <person name="Amoutzias G."/>
            <person name="Anthouard V."/>
            <person name="Artiguenave F."/>
            <person name="Aury J.M."/>
            <person name="Badger J.H."/>
            <person name="Beszteri B."/>
            <person name="Billiau K."/>
            <person name="Bonnet E."/>
            <person name="Bothwell J.H."/>
            <person name="Bowler C."/>
            <person name="Boyen C."/>
            <person name="Brownlee C."/>
            <person name="Carrano C.J."/>
            <person name="Charrier B."/>
            <person name="Cho G.Y."/>
            <person name="Coelho S.M."/>
            <person name="Collen J."/>
            <person name="Corre E."/>
            <person name="Da Silva C."/>
            <person name="Delage L."/>
            <person name="Delaroque N."/>
            <person name="Dittami S.M."/>
            <person name="Doulbeau S."/>
            <person name="Elias M."/>
            <person name="Farnham G."/>
            <person name="Gachon C.M."/>
            <person name="Gschloessl B."/>
            <person name="Heesch S."/>
            <person name="Jabbari K."/>
            <person name="Jubin C."/>
            <person name="Kawai H."/>
            <person name="Kimura K."/>
            <person name="Kloareg B."/>
            <person name="Kupper F.C."/>
            <person name="Lang D."/>
            <person name="Le Bail A."/>
            <person name="Leblanc C."/>
            <person name="Lerouge P."/>
            <person name="Lohr M."/>
            <person name="Lopez P.J."/>
            <person name="Martens C."/>
            <person name="Maumus F."/>
            <person name="Michel G."/>
            <person name="Miranda-Saavedra D."/>
            <person name="Morales J."/>
            <person name="Moreau H."/>
            <person name="Motomura T."/>
            <person name="Nagasato C."/>
            <person name="Napoli C.A."/>
            <person name="Nelson D.R."/>
            <person name="Nyvall-Collen P."/>
            <person name="Peters A.F."/>
            <person name="Pommier C."/>
            <person name="Potin P."/>
            <person name="Poulain J."/>
            <person name="Quesneville H."/>
            <person name="Read B."/>
            <person name="Rensing S.A."/>
            <person name="Ritter A."/>
            <person name="Rousvoal S."/>
            <person name="Samanta M."/>
            <person name="Samson G."/>
            <person name="Schroeder D.C."/>
            <person name="Segurens B."/>
            <person name="Strittmatter M."/>
            <person name="Tonon T."/>
            <person name="Tregear J.W."/>
            <person name="Valentin K."/>
            <person name="von Dassow P."/>
            <person name="Yamagishi T."/>
            <person name="Van de Peer Y."/>
            <person name="Wincker P."/>
        </authorList>
    </citation>
    <scope>NUCLEOTIDE SEQUENCE [LARGE SCALE GENOMIC DNA]</scope>
    <source>
        <strain evidence="4">Ec32 / CCAP1310/4</strain>
    </source>
</reference>
<dbReference type="SUPFAM" id="SSF48464">
    <property type="entry name" value="ENTH/VHS domain"/>
    <property type="match status" value="1"/>
</dbReference>
<dbReference type="GO" id="GO:0006897">
    <property type="term" value="P:endocytosis"/>
    <property type="evidence" value="ECO:0007669"/>
    <property type="project" value="TreeGrafter"/>
</dbReference>
<dbReference type="CDD" id="cd03571">
    <property type="entry name" value="ENTH"/>
    <property type="match status" value="1"/>
</dbReference>
<dbReference type="GO" id="GO:0005768">
    <property type="term" value="C:endosome"/>
    <property type="evidence" value="ECO:0007669"/>
    <property type="project" value="TreeGrafter"/>
</dbReference>
<dbReference type="InterPro" id="IPR008942">
    <property type="entry name" value="ENTH_VHS"/>
</dbReference>
<protein>
    <recommendedName>
        <fullName evidence="2">ENTH domain-containing protein</fullName>
    </recommendedName>
</protein>
<feature type="domain" description="ENTH" evidence="2">
    <location>
        <begin position="15"/>
        <end position="146"/>
    </location>
</feature>
<feature type="region of interest" description="Disordered" evidence="1">
    <location>
        <begin position="154"/>
        <end position="309"/>
    </location>
</feature>